<dbReference type="InterPro" id="IPR016160">
    <property type="entry name" value="Ald_DH_CS_CYS"/>
</dbReference>
<dbReference type="EMBL" id="JAPTMY010000003">
    <property type="protein sequence ID" value="MCZ0856824.1"/>
    <property type="molecule type" value="Genomic_DNA"/>
</dbReference>
<dbReference type="InterPro" id="IPR029510">
    <property type="entry name" value="Ald_DH_CS_GLU"/>
</dbReference>
<dbReference type="NCBIfam" id="NF010000">
    <property type="entry name" value="PRK13473.1"/>
    <property type="match status" value="1"/>
</dbReference>
<keyword evidence="6" id="KW-1185">Reference proteome</keyword>
<dbReference type="Proteomes" id="UP001072034">
    <property type="component" value="Unassembled WGS sequence"/>
</dbReference>
<gene>
    <name evidence="5" type="ORF">OHJ16_01990</name>
</gene>
<comment type="similarity">
    <text evidence="3">Belongs to the aldehyde dehydrogenase family.</text>
</comment>
<dbReference type="Gene3D" id="3.40.605.10">
    <property type="entry name" value="Aldehyde Dehydrogenase, Chain A, domain 1"/>
    <property type="match status" value="1"/>
</dbReference>
<protein>
    <submittedName>
        <fullName evidence="5">Aminobutyraldehyde dehydrogenase</fullName>
        <ecNumber evidence="5">1.2.1.19</ecNumber>
    </submittedName>
</protein>
<feature type="active site" evidence="2">
    <location>
        <position position="249"/>
    </location>
</feature>
<sequence length="475" mass="50823">MSLSPLPNYIDGAPVASRASSALEVKDPRTGETVALCPVSVQEDVDAAYAAAQRAFAAWRLTTPAQRQELILRLADAVEEAAAEIVAAQQRNTGQLASLIRSEEVLTGASQLRFFAGAARMASGLASGEYAEGLSSQLRREPIGVVGQVVPWNYPFMMLVWKVGPALAAGNTIVLKPSETTPESALVFARIAGRILPKGVFNLVLGDATTGRLMASHRVPGLVALTGSVRAGSDLAAHAAGHLTRVHLELGGKAPVIVFDDADLEAAAEGTATAGLFNAGQDCTAATRVLVSRAVAEDFTATLVRRAEALRTGPIPEEEAFFGPLNNERQLERVSRLVEERPAHSTLLTGGHQVGRTGYYYAPTVISGLRQEDRLVQEEIFGPVLTVQVFDDDDEALAMANGVDYALSSSIWTADHRRVLRFSRDLDFGCVWVNTHIPLVAEMPHGGFKHSGYGKDLSVYGVEDYTRVKHVMSAL</sequence>
<evidence type="ECO:0000256" key="2">
    <source>
        <dbReference type="PROSITE-ProRule" id="PRU10007"/>
    </source>
</evidence>
<dbReference type="PROSITE" id="PS00687">
    <property type="entry name" value="ALDEHYDE_DEHYDR_GLU"/>
    <property type="match status" value="1"/>
</dbReference>
<dbReference type="Gene3D" id="3.40.309.10">
    <property type="entry name" value="Aldehyde Dehydrogenase, Chain A, domain 2"/>
    <property type="match status" value="1"/>
</dbReference>
<keyword evidence="1 3" id="KW-0560">Oxidoreductase</keyword>
<dbReference type="RefSeq" id="WP_268916527.1">
    <property type="nucleotide sequence ID" value="NZ_JAPTMY010000003.1"/>
</dbReference>
<dbReference type="InterPro" id="IPR016163">
    <property type="entry name" value="Ald_DH_C"/>
</dbReference>
<evidence type="ECO:0000256" key="3">
    <source>
        <dbReference type="RuleBase" id="RU003345"/>
    </source>
</evidence>
<evidence type="ECO:0000259" key="4">
    <source>
        <dbReference type="Pfam" id="PF00171"/>
    </source>
</evidence>
<comment type="caution">
    <text evidence="5">The sequence shown here is derived from an EMBL/GenBank/DDBJ whole genome shotgun (WGS) entry which is preliminary data.</text>
</comment>
<evidence type="ECO:0000313" key="6">
    <source>
        <dbReference type="Proteomes" id="UP001072034"/>
    </source>
</evidence>
<feature type="domain" description="Aldehyde dehydrogenase" evidence="4">
    <location>
        <begin position="20"/>
        <end position="471"/>
    </location>
</feature>
<evidence type="ECO:0000313" key="5">
    <source>
        <dbReference type="EMBL" id="MCZ0856824.1"/>
    </source>
</evidence>
<dbReference type="GO" id="GO:0019145">
    <property type="term" value="F:aminobutyraldehyde dehydrogenase (NAD+) activity"/>
    <property type="evidence" value="ECO:0007669"/>
    <property type="project" value="UniProtKB-EC"/>
</dbReference>
<accession>A0ABT4I527</accession>
<name>A0ABT4I527_9ACTO</name>
<dbReference type="EC" id="1.2.1.19" evidence="5"/>
<dbReference type="PANTHER" id="PTHR11699">
    <property type="entry name" value="ALDEHYDE DEHYDROGENASE-RELATED"/>
    <property type="match status" value="1"/>
</dbReference>
<evidence type="ECO:0000256" key="1">
    <source>
        <dbReference type="ARBA" id="ARBA00023002"/>
    </source>
</evidence>
<reference evidence="5" key="1">
    <citation type="submission" date="2022-10" db="EMBL/GenBank/DDBJ databases">
        <title>Genome sequence of Actinomyces israelii ATCC 10048.</title>
        <authorList>
            <person name="Watt R.M."/>
            <person name="Tong W.M."/>
        </authorList>
    </citation>
    <scope>NUCLEOTIDE SEQUENCE</scope>
    <source>
        <strain evidence="5">ATCC 10048</strain>
    </source>
</reference>
<organism evidence="5 6">
    <name type="scientific">Actinomyces israelii</name>
    <dbReference type="NCBI Taxonomy" id="1659"/>
    <lineage>
        <taxon>Bacteria</taxon>
        <taxon>Bacillati</taxon>
        <taxon>Actinomycetota</taxon>
        <taxon>Actinomycetes</taxon>
        <taxon>Actinomycetales</taxon>
        <taxon>Actinomycetaceae</taxon>
        <taxon>Actinomyces</taxon>
    </lineage>
</organism>
<dbReference type="InterPro" id="IPR015590">
    <property type="entry name" value="Aldehyde_DH_dom"/>
</dbReference>
<dbReference type="InterPro" id="IPR016161">
    <property type="entry name" value="Ald_DH/histidinol_DH"/>
</dbReference>
<dbReference type="SUPFAM" id="SSF53720">
    <property type="entry name" value="ALDH-like"/>
    <property type="match status" value="1"/>
</dbReference>
<dbReference type="Pfam" id="PF00171">
    <property type="entry name" value="Aldedh"/>
    <property type="match status" value="1"/>
</dbReference>
<dbReference type="PROSITE" id="PS00070">
    <property type="entry name" value="ALDEHYDE_DEHYDR_CYS"/>
    <property type="match status" value="1"/>
</dbReference>
<dbReference type="InterPro" id="IPR016162">
    <property type="entry name" value="Ald_DH_N"/>
</dbReference>
<proteinExistence type="inferred from homology"/>